<evidence type="ECO:0000313" key="2">
    <source>
        <dbReference type="Proteomes" id="UP000218702"/>
    </source>
</evidence>
<evidence type="ECO:0000313" key="1">
    <source>
        <dbReference type="EMBL" id="BAZ86476.1"/>
    </source>
</evidence>
<protein>
    <submittedName>
        <fullName evidence="1">Uncharacterized protein</fullName>
    </submittedName>
</protein>
<reference evidence="1 2" key="1">
    <citation type="submission" date="2017-06" db="EMBL/GenBank/DDBJ databases">
        <title>Genome sequencing of cyanobaciteial culture collection at National Institute for Environmental Studies (NIES).</title>
        <authorList>
            <person name="Hirose Y."/>
            <person name="Shimura Y."/>
            <person name="Fujisawa T."/>
            <person name="Nakamura Y."/>
            <person name="Kawachi M."/>
        </authorList>
    </citation>
    <scope>NUCLEOTIDE SEQUENCE [LARGE SCALE GENOMIC DNA]</scope>
    <source>
        <strain evidence="1 2">NIES-806</strain>
    </source>
</reference>
<sequence length="65" mass="7362">MSQPCLYSKRLEAGLFYHTKNKFKASPVLNIIPFPSPLRRGLGRGAGRGLPEGFHIWLNYEPFSV</sequence>
<organism evidence="1 2">
    <name type="scientific">Dolichospermum compactum NIES-806</name>
    <dbReference type="NCBI Taxonomy" id="1973481"/>
    <lineage>
        <taxon>Bacteria</taxon>
        <taxon>Bacillati</taxon>
        <taxon>Cyanobacteriota</taxon>
        <taxon>Cyanophyceae</taxon>
        <taxon>Nostocales</taxon>
        <taxon>Aphanizomenonaceae</taxon>
        <taxon>Dolichospermum</taxon>
        <taxon>Dolichospermum compactum</taxon>
    </lineage>
</organism>
<name>A0A1Z4V4L9_9CYAN</name>
<dbReference type="KEGG" id="dcm:NIES806_26890"/>
<dbReference type="EMBL" id="AP018316">
    <property type="protein sequence ID" value="BAZ86476.1"/>
    <property type="molecule type" value="Genomic_DNA"/>
</dbReference>
<keyword evidence="2" id="KW-1185">Reference proteome</keyword>
<proteinExistence type="predicted"/>
<accession>A0A1Z4V4L9</accession>
<dbReference type="AlphaFoldDB" id="A0A1Z4V4L9"/>
<dbReference type="Proteomes" id="UP000218702">
    <property type="component" value="Chromosome"/>
</dbReference>
<gene>
    <name evidence="1" type="ORF">NIES806_26890</name>
</gene>